<evidence type="ECO:0000313" key="3">
    <source>
        <dbReference type="Proteomes" id="UP001221302"/>
    </source>
</evidence>
<feature type="signal peptide" evidence="1">
    <location>
        <begin position="1"/>
        <end position="23"/>
    </location>
</feature>
<keyword evidence="3" id="KW-1185">Reference proteome</keyword>
<reference evidence="2" key="1">
    <citation type="submission" date="2023-03" db="EMBL/GenBank/DDBJ databases">
        <title>Stygiobacter electus gen. nov., sp. nov., facultatively anaerobic thermotolerant bacterium of the class Ignavibacteria from a well of Yessentuki mineral water deposit.</title>
        <authorList>
            <person name="Podosokorskaya O.A."/>
            <person name="Elcheninov A.G."/>
            <person name="Petrova N.F."/>
            <person name="Zavarzina D.G."/>
            <person name="Kublanov I.V."/>
            <person name="Merkel A.Y."/>
        </authorList>
    </citation>
    <scope>NUCLEOTIDE SEQUENCE</scope>
    <source>
        <strain evidence="2">09-Me</strain>
    </source>
</reference>
<dbReference type="EMBL" id="JARGDL010000008">
    <property type="protein sequence ID" value="MDF1611894.1"/>
    <property type="molecule type" value="Genomic_DNA"/>
</dbReference>
<feature type="chain" id="PRO_5041921546" evidence="1">
    <location>
        <begin position="24"/>
        <end position="65"/>
    </location>
</feature>
<evidence type="ECO:0000256" key="1">
    <source>
        <dbReference type="SAM" id="SignalP"/>
    </source>
</evidence>
<evidence type="ECO:0000313" key="2">
    <source>
        <dbReference type="EMBL" id="MDF1611894.1"/>
    </source>
</evidence>
<gene>
    <name evidence="2" type="ORF">P0M35_07015</name>
</gene>
<dbReference type="RefSeq" id="WP_321535662.1">
    <property type="nucleotide sequence ID" value="NZ_JARGDL010000008.1"/>
</dbReference>
<name>A0AAE3P018_9BACT</name>
<dbReference type="AlphaFoldDB" id="A0AAE3P018"/>
<comment type="caution">
    <text evidence="2">The sequence shown here is derived from an EMBL/GenBank/DDBJ whole genome shotgun (WGS) entry which is preliminary data.</text>
</comment>
<sequence>MKKLLIKPLSILLIASGSLFIFHDDIFAAKNKCCSTLWACCECDGPCEAGVFDCSCLPNGSTITE</sequence>
<accession>A0AAE3P018</accession>
<organism evidence="2 3">
    <name type="scientific">Stygiobacter electus</name>
    <dbReference type="NCBI Taxonomy" id="3032292"/>
    <lineage>
        <taxon>Bacteria</taxon>
        <taxon>Pseudomonadati</taxon>
        <taxon>Ignavibacteriota</taxon>
        <taxon>Ignavibacteria</taxon>
        <taxon>Ignavibacteriales</taxon>
        <taxon>Melioribacteraceae</taxon>
        <taxon>Stygiobacter</taxon>
    </lineage>
</organism>
<proteinExistence type="predicted"/>
<dbReference type="Proteomes" id="UP001221302">
    <property type="component" value="Unassembled WGS sequence"/>
</dbReference>
<protein>
    <submittedName>
        <fullName evidence="2">Uncharacterized protein</fullName>
    </submittedName>
</protein>
<keyword evidence="1" id="KW-0732">Signal</keyword>